<dbReference type="OrthoDB" id="1934381at2759"/>
<dbReference type="InterPro" id="IPR021109">
    <property type="entry name" value="Peptidase_aspartic_dom_sf"/>
</dbReference>
<protein>
    <recommendedName>
        <fullName evidence="3">Reverse transcriptase domain-containing protein</fullName>
    </recommendedName>
</protein>
<evidence type="ECO:0000313" key="2">
    <source>
        <dbReference type="Proteomes" id="UP000321393"/>
    </source>
</evidence>
<organism evidence="1 2">
    <name type="scientific">Cucumis melo var. makuwa</name>
    <name type="common">Oriental melon</name>
    <dbReference type="NCBI Taxonomy" id="1194695"/>
    <lineage>
        <taxon>Eukaryota</taxon>
        <taxon>Viridiplantae</taxon>
        <taxon>Streptophyta</taxon>
        <taxon>Embryophyta</taxon>
        <taxon>Tracheophyta</taxon>
        <taxon>Spermatophyta</taxon>
        <taxon>Magnoliopsida</taxon>
        <taxon>eudicotyledons</taxon>
        <taxon>Gunneridae</taxon>
        <taxon>Pentapetalae</taxon>
        <taxon>rosids</taxon>
        <taxon>fabids</taxon>
        <taxon>Cucurbitales</taxon>
        <taxon>Cucurbitaceae</taxon>
        <taxon>Benincaseae</taxon>
        <taxon>Cucumis</taxon>
    </lineage>
</organism>
<dbReference type="PANTHER" id="PTHR33067">
    <property type="entry name" value="RNA-DIRECTED DNA POLYMERASE-RELATED"/>
    <property type="match status" value="1"/>
</dbReference>
<gene>
    <name evidence="1" type="ORF">E6C27_scaffold131G00340</name>
</gene>
<accession>A0A5A7UE99</accession>
<dbReference type="EMBL" id="SSTE01008862">
    <property type="protein sequence ID" value="KAA0054122.1"/>
    <property type="molecule type" value="Genomic_DNA"/>
</dbReference>
<proteinExistence type="predicted"/>
<dbReference type="Gene3D" id="2.40.70.10">
    <property type="entry name" value="Acid Proteases"/>
    <property type="match status" value="1"/>
</dbReference>
<reference evidence="1 2" key="1">
    <citation type="submission" date="2019-08" db="EMBL/GenBank/DDBJ databases">
        <title>Draft genome sequences of two oriental melons (Cucumis melo L. var makuwa).</title>
        <authorList>
            <person name="Kwon S.-Y."/>
        </authorList>
    </citation>
    <scope>NUCLEOTIDE SEQUENCE [LARGE SCALE GENOMIC DNA]</scope>
    <source>
        <strain evidence="2">cv. SW 3</strain>
        <tissue evidence="1">Leaf</tissue>
    </source>
</reference>
<comment type="caution">
    <text evidence="1">The sequence shown here is derived from an EMBL/GenBank/DDBJ whole genome shotgun (WGS) entry which is preliminary data.</text>
</comment>
<evidence type="ECO:0000313" key="1">
    <source>
        <dbReference type="EMBL" id="KAA0054122.1"/>
    </source>
</evidence>
<name>A0A5A7UE99_CUCMM</name>
<dbReference type="Proteomes" id="UP000321393">
    <property type="component" value="Unassembled WGS sequence"/>
</dbReference>
<dbReference type="PANTHER" id="PTHR33067:SF39">
    <property type="entry name" value="TRANSCRIPTION FACTOR INTERACTOR AND REGULATOR CCHC(ZN) FAMILY"/>
    <property type="match status" value="1"/>
</dbReference>
<evidence type="ECO:0008006" key="3">
    <source>
        <dbReference type="Google" id="ProtNLM"/>
    </source>
</evidence>
<sequence length="218" mass="24942">MDLGRALSDLGASINLMPLSIFKKLEIWEVQPTDMRLQFVDRSIAKPEGKIEDVLVKPFLLIGRALIDVHQVELSMCFNDEEIKFNCYQSMKFPANDVKYNAIESLGWDYCKEEPYHELFSTEEFFEEEDPSYILEEVNVMLGKTKFESLDLKTKGKKKIKSSIEEPPEIELKPLPNHLKYAYLGENDTLYINKVPRIFPSASGCLAIPSTAWLAAVP</sequence>
<dbReference type="AlphaFoldDB" id="A0A5A7UE99"/>